<protein>
    <submittedName>
        <fullName evidence="2">Uncharacterized protein</fullName>
    </submittedName>
</protein>
<dbReference type="EMBL" id="HBEC01003308">
    <property type="protein sequence ID" value="CAD8281489.1"/>
    <property type="molecule type" value="Transcribed_RNA"/>
</dbReference>
<sequence length="569" mass="60117">MTATADGDPRGEAPGSPTAEHAELLLAAAAGGKHLSRPVDNSAPRDFDAAHNDDSMSDSRTGRSSGHDAESQMVMERRAREEPAERGGGGAAGLQPAAGSGDAPNASDAIRPSTTAAEQAVYRNAVYSGQVVGSEKYASTKIASGSDVICQETLLSVIIQPGNRDLEIPQLFSFWRPRMSLHPRRSSALNMSTKQLDIMYALAGCSDVMFTISRVMLEVRAACEQVYGIDKDMFARWFKNRGSPRASVTWQAEAEEQDIANQHRSRALGKRRSPEYTTAGHSPTSPQGAAILPGQGSQATMVRIGNELVPVLMLNGEQRGSAGTQVQQQQGGDSWHGRQGRAGLSFGNASQLACPALCSVPSRGQGQQLHTVKTSPDSDVTNDARAAVGGGALRAAVNGSGTGVNGVGDSSAVPLPGTLVVSMRQGGEGEPSQVDVSMTLDDLQMLYEDGRKFGELLNTLRAIKQCNDSSPKPPPTMSVVNQPPQVYNQQPVTSPVQPQQYMRAGPPMHTNGFGLSLAPNLTARHVDMSSLQQLQGIRLPNGFPGALVLGPADARQLAGLQFMQAKLAH</sequence>
<gene>
    <name evidence="2" type="ORF">CEUR00632_LOCUS1524</name>
</gene>
<feature type="region of interest" description="Disordered" evidence="1">
    <location>
        <begin position="1"/>
        <end position="110"/>
    </location>
</feature>
<feature type="compositionally biased region" description="Basic and acidic residues" evidence="1">
    <location>
        <begin position="65"/>
        <end position="85"/>
    </location>
</feature>
<reference evidence="2" key="1">
    <citation type="submission" date="2021-01" db="EMBL/GenBank/DDBJ databases">
        <authorList>
            <person name="Corre E."/>
            <person name="Pelletier E."/>
            <person name="Niang G."/>
            <person name="Scheremetjew M."/>
            <person name="Finn R."/>
            <person name="Kale V."/>
            <person name="Holt S."/>
            <person name="Cochrane G."/>
            <person name="Meng A."/>
            <person name="Brown T."/>
            <person name="Cohen L."/>
        </authorList>
    </citation>
    <scope>NUCLEOTIDE SEQUENCE</scope>
    <source>
        <strain evidence="2">CCMP219</strain>
    </source>
</reference>
<feature type="compositionally biased region" description="Low complexity" evidence="1">
    <location>
        <begin position="24"/>
        <end position="33"/>
    </location>
</feature>
<dbReference type="AlphaFoldDB" id="A0A7R9YRC3"/>
<evidence type="ECO:0000313" key="2">
    <source>
        <dbReference type="EMBL" id="CAD8281489.1"/>
    </source>
</evidence>
<feature type="region of interest" description="Disordered" evidence="1">
    <location>
        <begin position="319"/>
        <end position="343"/>
    </location>
</feature>
<feature type="compositionally biased region" description="Basic and acidic residues" evidence="1">
    <location>
        <begin position="43"/>
        <end position="54"/>
    </location>
</feature>
<feature type="compositionally biased region" description="Polar residues" evidence="1">
    <location>
        <begin position="275"/>
        <end position="287"/>
    </location>
</feature>
<evidence type="ECO:0000256" key="1">
    <source>
        <dbReference type="SAM" id="MobiDB-lite"/>
    </source>
</evidence>
<feature type="compositionally biased region" description="Polar residues" evidence="1">
    <location>
        <begin position="321"/>
        <end position="332"/>
    </location>
</feature>
<feature type="region of interest" description="Disordered" evidence="1">
    <location>
        <begin position="249"/>
        <end position="293"/>
    </location>
</feature>
<name>A0A7R9YRC3_9CHLO</name>
<proteinExistence type="predicted"/>
<organism evidence="2">
    <name type="scientific">Chlamydomonas euryale</name>
    <dbReference type="NCBI Taxonomy" id="1486919"/>
    <lineage>
        <taxon>Eukaryota</taxon>
        <taxon>Viridiplantae</taxon>
        <taxon>Chlorophyta</taxon>
        <taxon>core chlorophytes</taxon>
        <taxon>Chlorophyceae</taxon>
        <taxon>CS clade</taxon>
        <taxon>Chlamydomonadales</taxon>
        <taxon>Chlamydomonadaceae</taxon>
        <taxon>Chlamydomonas</taxon>
    </lineage>
</organism>
<accession>A0A7R9YRC3</accession>